<name>A0A1F2P6C4_9EURY</name>
<reference evidence="8" key="2">
    <citation type="journal article" date="2020" name="mSystems">
        <title>Genome- and Community-Level Interaction Insights into Carbon Utilization and Element Cycling Functions of Hydrothermarchaeota in Hydrothermal Sediment.</title>
        <authorList>
            <person name="Zhou Z."/>
            <person name="Liu Y."/>
            <person name="Xu W."/>
            <person name="Pan J."/>
            <person name="Luo Z.H."/>
            <person name="Li M."/>
        </authorList>
    </citation>
    <scope>NUCLEOTIDE SEQUENCE [LARGE SCALE GENOMIC DNA]</scope>
    <source>
        <strain evidence="8">HyVt-386</strain>
    </source>
</reference>
<dbReference type="AlphaFoldDB" id="A0A1F2P6C4"/>
<proteinExistence type="predicted"/>
<dbReference type="PATRIC" id="fig|1839936.3.peg.144"/>
<dbReference type="EC" id="4.1.1.79" evidence="5"/>
<dbReference type="EMBL" id="DRIE01000091">
    <property type="protein sequence ID" value="HEC57276.1"/>
    <property type="molecule type" value="Genomic_DNA"/>
</dbReference>
<dbReference type="GO" id="GO:0019295">
    <property type="term" value="P:coenzyme M biosynthetic process"/>
    <property type="evidence" value="ECO:0007669"/>
    <property type="project" value="UniProtKB-KW"/>
</dbReference>
<dbReference type="InterPro" id="IPR029061">
    <property type="entry name" value="THDP-binding"/>
</dbReference>
<dbReference type="SUPFAM" id="SSF52518">
    <property type="entry name" value="Thiamin diphosphate-binding fold (THDP-binding)"/>
    <property type="match status" value="1"/>
</dbReference>
<evidence type="ECO:0000256" key="1">
    <source>
        <dbReference type="ARBA" id="ARBA00022545"/>
    </source>
</evidence>
<dbReference type="Proteomes" id="UP000885936">
    <property type="component" value="Unassembled WGS sequence"/>
</dbReference>
<dbReference type="CDD" id="cd03372">
    <property type="entry name" value="TPP_ComE"/>
    <property type="match status" value="1"/>
</dbReference>
<feature type="domain" description="Thiamine pyrophosphate enzyme TPP-binding" evidence="7">
    <location>
        <begin position="43"/>
        <end position="158"/>
    </location>
</feature>
<keyword evidence="2" id="KW-0210">Decarboxylase</keyword>
<evidence type="ECO:0000256" key="3">
    <source>
        <dbReference type="ARBA" id="ARBA00023052"/>
    </source>
</evidence>
<keyword evidence="1" id="KW-0174">Coenzyme M biosynthesis</keyword>
<comment type="catalytic activity">
    <reaction evidence="6">
        <text>3-sulfopyruvate + H(+) = sulfoacetaldehyde + CO2</text>
        <dbReference type="Rhea" id="RHEA:20948"/>
        <dbReference type="ChEBI" id="CHEBI:15378"/>
        <dbReference type="ChEBI" id="CHEBI:16526"/>
        <dbReference type="ChEBI" id="CHEBI:57940"/>
        <dbReference type="ChEBI" id="CHEBI:58246"/>
        <dbReference type="EC" id="4.1.1.79"/>
    </reaction>
</comment>
<sequence length="192" mass="20560">MKRIDVLRVLLDLAVKMEGVIISNLGFPSRELYHIGDRAENFYMLGSMGLASSIALGLAVSVPGRRVIALEGDGSILMNLGSLATAANIAPPNLTILIVDNEAHSSTGFQPTFTAGVTDLEAIARGAGIPDAVTVFDEKELRSRLEDAIKSERVSVIVAKTEKSWENAPVIDLDPVTIKNRFMQAVRSGLEG</sequence>
<keyword evidence="4" id="KW-0456">Lyase</keyword>
<dbReference type="GO" id="GO:0030976">
    <property type="term" value="F:thiamine pyrophosphate binding"/>
    <property type="evidence" value="ECO:0007669"/>
    <property type="project" value="InterPro"/>
</dbReference>
<comment type="caution">
    <text evidence="9">The sequence shown here is derived from an EMBL/GenBank/DDBJ whole genome shotgun (WGS) entry which is preliminary data.</text>
</comment>
<organism evidence="9 10">
    <name type="scientific">Candidatus Syntropharchaeum butanivorans</name>
    <dbReference type="NCBI Taxonomy" id="1839936"/>
    <lineage>
        <taxon>Archaea</taxon>
        <taxon>Methanobacteriati</taxon>
        <taxon>Methanobacteriota</taxon>
        <taxon>Stenosarchaea group</taxon>
        <taxon>Methanomicrobia</taxon>
        <taxon>Methanosarcinales</taxon>
        <taxon>ANME-2 cluster</taxon>
        <taxon>Candidatus Syntropharchaeum</taxon>
    </lineage>
</organism>
<keyword evidence="3" id="KW-0786">Thiamine pyrophosphate</keyword>
<evidence type="ECO:0000313" key="9">
    <source>
        <dbReference type="EMBL" id="OFV66850.1"/>
    </source>
</evidence>
<keyword evidence="9" id="KW-0670">Pyruvate</keyword>
<evidence type="ECO:0000256" key="6">
    <source>
        <dbReference type="ARBA" id="ARBA00048551"/>
    </source>
</evidence>
<dbReference type="InterPro" id="IPR022494">
    <property type="entry name" value="Sulfopyruvate_deCO2ase_bsu"/>
</dbReference>
<dbReference type="InterPro" id="IPR011766">
    <property type="entry name" value="TPP_enzyme_TPP-bd"/>
</dbReference>
<evidence type="ECO:0000256" key="4">
    <source>
        <dbReference type="ARBA" id="ARBA00023239"/>
    </source>
</evidence>
<dbReference type="InterPro" id="IPR000399">
    <property type="entry name" value="TPP-bd_CS"/>
</dbReference>
<dbReference type="PANTHER" id="PTHR42818">
    <property type="entry name" value="SULFOPYRUVATE DECARBOXYLASE SUBUNIT ALPHA"/>
    <property type="match status" value="1"/>
</dbReference>
<evidence type="ECO:0000259" key="7">
    <source>
        <dbReference type="Pfam" id="PF02775"/>
    </source>
</evidence>
<evidence type="ECO:0000256" key="5">
    <source>
        <dbReference type="ARBA" id="ARBA00038875"/>
    </source>
</evidence>
<dbReference type="Gene3D" id="3.40.50.970">
    <property type="match status" value="1"/>
</dbReference>
<dbReference type="InterPro" id="IPR051818">
    <property type="entry name" value="TPP_dependent_decarboxylase"/>
</dbReference>
<evidence type="ECO:0000313" key="10">
    <source>
        <dbReference type="Proteomes" id="UP000185779"/>
    </source>
</evidence>
<protein>
    <recommendedName>
        <fullName evidence="5">sulfopyruvate decarboxylase</fullName>
        <ecNumber evidence="5">4.1.1.79</ecNumber>
    </recommendedName>
</protein>
<dbReference type="STRING" id="1839936.SBU_000143"/>
<dbReference type="PANTHER" id="PTHR42818:SF1">
    <property type="entry name" value="SULFOPYRUVATE DECARBOXYLASE"/>
    <property type="match status" value="1"/>
</dbReference>
<dbReference type="PROSITE" id="PS00187">
    <property type="entry name" value="TPP_ENZYMES"/>
    <property type="match status" value="1"/>
</dbReference>
<evidence type="ECO:0000313" key="8">
    <source>
        <dbReference type="EMBL" id="HEC57276.1"/>
    </source>
</evidence>
<reference evidence="9 10" key="1">
    <citation type="submission" date="2016-05" db="EMBL/GenBank/DDBJ databases">
        <title>Microbial consortia oxidize butane by reversing methanogenesis.</title>
        <authorList>
            <person name="Laso-Perez R."/>
            <person name="Richter M."/>
            <person name="Wegener G."/>
            <person name="Musat F."/>
        </authorList>
    </citation>
    <scope>NUCLEOTIDE SEQUENCE [LARGE SCALE GENOMIC DNA]</scope>
    <source>
        <strain evidence="9">BOX1</strain>
    </source>
</reference>
<accession>A0A1F2P6C4</accession>
<dbReference type="Pfam" id="PF02775">
    <property type="entry name" value="TPP_enzyme_C"/>
    <property type="match status" value="1"/>
</dbReference>
<keyword evidence="10" id="KW-1185">Reference proteome</keyword>
<dbReference type="GO" id="GO:0050545">
    <property type="term" value="F:sulfopyruvate decarboxylase activity"/>
    <property type="evidence" value="ECO:0007669"/>
    <property type="project" value="UniProtKB-EC"/>
</dbReference>
<dbReference type="GO" id="GO:0000287">
    <property type="term" value="F:magnesium ion binding"/>
    <property type="evidence" value="ECO:0007669"/>
    <property type="project" value="InterPro"/>
</dbReference>
<dbReference type="EMBL" id="LYOR01000001">
    <property type="protein sequence ID" value="OFV66850.1"/>
    <property type="molecule type" value="Genomic_DNA"/>
</dbReference>
<gene>
    <name evidence="8" type="ORF">ENI32_05270</name>
    <name evidence="9" type="ORF">SBU_000143</name>
</gene>
<evidence type="ECO:0000256" key="2">
    <source>
        <dbReference type="ARBA" id="ARBA00022793"/>
    </source>
</evidence>
<dbReference type="Proteomes" id="UP000185779">
    <property type="component" value="Unassembled WGS sequence"/>
</dbReference>